<dbReference type="EMBL" id="JAGQLM010000054">
    <property type="protein sequence ID" value="MCA9374964.1"/>
    <property type="molecule type" value="Genomic_DNA"/>
</dbReference>
<sequence length="145" mass="16816">MPPIIFVFESFRPKEELLESFDDVFVLNTINKDLKQVLDLAEKYPTRWIIGIAKSRRSRFESQAVNKLGKSKKVNRSNNKFSYKLHVPQSAPFGVNSHYTYTFCNMAAYKLAERLSNPISFCHLYPKDVDILVEYMNSLSPEDLS</sequence>
<evidence type="ECO:0000313" key="2">
    <source>
        <dbReference type="Proteomes" id="UP000748332"/>
    </source>
</evidence>
<comment type="caution">
    <text evidence="1">The sequence shown here is derived from an EMBL/GenBank/DDBJ whole genome shotgun (WGS) entry which is preliminary data.</text>
</comment>
<name>A0A955HYK7_9BACT</name>
<gene>
    <name evidence="1" type="ORF">KC622_01390</name>
</gene>
<protein>
    <submittedName>
        <fullName evidence="1">Uncharacterized protein</fullName>
    </submittedName>
</protein>
<accession>A0A955HYK7</accession>
<reference evidence="1" key="2">
    <citation type="journal article" date="2021" name="Microbiome">
        <title>Successional dynamics and alternative stable states in a saline activated sludge microbial community over 9 years.</title>
        <authorList>
            <person name="Wang Y."/>
            <person name="Ye J."/>
            <person name="Ju F."/>
            <person name="Liu L."/>
            <person name="Boyd J.A."/>
            <person name="Deng Y."/>
            <person name="Parks D.H."/>
            <person name="Jiang X."/>
            <person name="Yin X."/>
            <person name="Woodcroft B.J."/>
            <person name="Tyson G.W."/>
            <person name="Hugenholtz P."/>
            <person name="Polz M.F."/>
            <person name="Zhang T."/>
        </authorList>
    </citation>
    <scope>NUCLEOTIDE SEQUENCE</scope>
    <source>
        <strain evidence="1">HKST-UBA16</strain>
    </source>
</reference>
<dbReference type="Proteomes" id="UP000748332">
    <property type="component" value="Unassembled WGS sequence"/>
</dbReference>
<proteinExistence type="predicted"/>
<dbReference type="AlphaFoldDB" id="A0A955HYK7"/>
<evidence type="ECO:0000313" key="1">
    <source>
        <dbReference type="EMBL" id="MCA9374964.1"/>
    </source>
</evidence>
<reference evidence="1" key="1">
    <citation type="submission" date="2020-04" db="EMBL/GenBank/DDBJ databases">
        <authorList>
            <person name="Zhang T."/>
        </authorList>
    </citation>
    <scope>NUCLEOTIDE SEQUENCE</scope>
    <source>
        <strain evidence="1">HKST-UBA16</strain>
    </source>
</reference>
<organism evidence="1 2">
    <name type="scientific">Candidatus Dojkabacteria bacterium</name>
    <dbReference type="NCBI Taxonomy" id="2099670"/>
    <lineage>
        <taxon>Bacteria</taxon>
        <taxon>Candidatus Dojkabacteria</taxon>
    </lineage>
</organism>